<dbReference type="PANTHER" id="PTHR43764:SF1">
    <property type="entry name" value="MOLYBDOPTERIN MOLYBDOTRANSFERASE"/>
    <property type="match status" value="1"/>
</dbReference>
<dbReference type="EMBL" id="CP008944">
    <property type="protein sequence ID" value="AIG64324.1"/>
    <property type="molecule type" value="Genomic_DNA"/>
</dbReference>
<proteinExistence type="predicted"/>
<evidence type="ECO:0000313" key="5">
    <source>
        <dbReference type="Proteomes" id="UP000028504"/>
    </source>
</evidence>
<evidence type="ECO:0000313" key="4">
    <source>
        <dbReference type="EMBL" id="AIG64324.1"/>
    </source>
</evidence>
<name>A0ABM5QNI7_9CORY</name>
<dbReference type="InterPro" id="IPR036425">
    <property type="entry name" value="MoaB/Mog-like_dom_sf"/>
</dbReference>
<evidence type="ECO:0000256" key="2">
    <source>
        <dbReference type="ARBA" id="ARBA00023150"/>
    </source>
</evidence>
<dbReference type="Proteomes" id="UP000028504">
    <property type="component" value="Chromosome"/>
</dbReference>
<dbReference type="PANTHER" id="PTHR43764">
    <property type="entry name" value="MOLYBDENUM COFACTOR BIOSYNTHESIS"/>
    <property type="match status" value="1"/>
</dbReference>
<reference evidence="4 5" key="1">
    <citation type="submission" date="2014-07" db="EMBL/GenBank/DDBJ databases">
        <title>Complete genome sequence of Corynebacterium atypicum DSM 44849: identifiction of the mycolic acid biosynthesis genes.</title>
        <authorList>
            <person name="Tippelt A."/>
            <person name="Mollmann S."/>
            <person name="Albersmeier A."/>
            <person name="Jaenicke S."/>
            <person name="Ruckert C."/>
            <person name="Tauch A."/>
        </authorList>
    </citation>
    <scope>NUCLEOTIDE SEQUENCE [LARGE SCALE GENOMIC DNA]</scope>
    <source>
        <strain evidence="4 5">R2070</strain>
    </source>
</reference>
<dbReference type="Pfam" id="PF00994">
    <property type="entry name" value="MoCF_biosynth"/>
    <property type="match status" value="1"/>
</dbReference>
<evidence type="ECO:0000259" key="3">
    <source>
        <dbReference type="SMART" id="SM00852"/>
    </source>
</evidence>
<gene>
    <name evidence="4" type="ORF">CATYP_06555</name>
</gene>
<dbReference type="InterPro" id="IPR051920">
    <property type="entry name" value="MPT_Adenylyltrnsfr/MoaC-Rel"/>
</dbReference>
<sequence>MDGAELIAAVIVVSDRVAHGERRGKSGPVIVDALQDAGCAVAPIVVVPEGSDAVATAIDQALASGARVVFTSGGTGLNPRNRTPEVTAERITTRLTGLENQVLIKGLQASDKAGLARGIIGLTARSPQGSLIVNAPGSSGGAADAVAVIAPLIPSIFNQLGARCQ</sequence>
<feature type="domain" description="MoaB/Mog" evidence="3">
    <location>
        <begin position="9"/>
        <end position="156"/>
    </location>
</feature>
<dbReference type="SMART" id="SM00852">
    <property type="entry name" value="MoCF_biosynth"/>
    <property type="match status" value="1"/>
</dbReference>
<organism evidence="4 5">
    <name type="scientific">Corynebacterium atypicum</name>
    <dbReference type="NCBI Taxonomy" id="191610"/>
    <lineage>
        <taxon>Bacteria</taxon>
        <taxon>Bacillati</taxon>
        <taxon>Actinomycetota</taxon>
        <taxon>Actinomycetes</taxon>
        <taxon>Mycobacteriales</taxon>
        <taxon>Corynebacteriaceae</taxon>
        <taxon>Corynebacterium</taxon>
    </lineage>
</organism>
<comment type="pathway">
    <text evidence="1">Cofactor biosynthesis; molybdopterin biosynthesis.</text>
</comment>
<dbReference type="Gene3D" id="3.40.980.10">
    <property type="entry name" value="MoaB/Mog-like domain"/>
    <property type="match status" value="1"/>
</dbReference>
<dbReference type="InterPro" id="IPR001453">
    <property type="entry name" value="MoaB/Mog_dom"/>
</dbReference>
<keyword evidence="2" id="KW-0501">Molybdenum cofactor biosynthesis</keyword>
<protein>
    <submittedName>
        <fullName evidence="4">Molybdenum cofactor biosynthesis protein</fullName>
    </submittedName>
</protein>
<evidence type="ECO:0000256" key="1">
    <source>
        <dbReference type="ARBA" id="ARBA00005046"/>
    </source>
</evidence>
<dbReference type="SUPFAM" id="SSF53218">
    <property type="entry name" value="Molybdenum cofactor biosynthesis proteins"/>
    <property type="match status" value="1"/>
</dbReference>
<keyword evidence="5" id="KW-1185">Reference proteome</keyword>
<accession>A0ABM5QNI7</accession>